<comment type="caution">
    <text evidence="2">The sequence shown here is derived from an EMBL/GenBank/DDBJ whole genome shotgun (WGS) entry which is preliminary data.</text>
</comment>
<feature type="transmembrane region" description="Helical" evidence="1">
    <location>
        <begin position="23"/>
        <end position="40"/>
    </location>
</feature>
<keyword evidence="1" id="KW-1133">Transmembrane helix</keyword>
<name>K2Q897_9HYPH</name>
<keyword evidence="1" id="KW-0472">Membrane</keyword>
<dbReference type="RefSeq" id="WP_006725575.1">
    <property type="nucleotide sequence ID" value="NZ_ALJF01000006.1"/>
</dbReference>
<evidence type="ECO:0000256" key="1">
    <source>
        <dbReference type="SAM" id="Phobius"/>
    </source>
</evidence>
<evidence type="ECO:0000313" key="3">
    <source>
        <dbReference type="Proteomes" id="UP000007123"/>
    </source>
</evidence>
<evidence type="ECO:0000313" key="2">
    <source>
        <dbReference type="EMBL" id="EKF60004.1"/>
    </source>
</evidence>
<dbReference type="STRING" id="1156935.QWE_07916"/>
<dbReference type="PATRIC" id="fig|1156935.5.peg.1592"/>
<evidence type="ECO:0008006" key="4">
    <source>
        <dbReference type="Google" id="ProtNLM"/>
    </source>
</evidence>
<accession>K2Q897</accession>
<proteinExistence type="predicted"/>
<organism evidence="2 3">
    <name type="scientific">Agrobacterium albertimagni AOL15</name>
    <dbReference type="NCBI Taxonomy" id="1156935"/>
    <lineage>
        <taxon>Bacteria</taxon>
        <taxon>Pseudomonadati</taxon>
        <taxon>Pseudomonadota</taxon>
        <taxon>Alphaproteobacteria</taxon>
        <taxon>Hyphomicrobiales</taxon>
        <taxon>Rhizobiaceae</taxon>
        <taxon>Rhizobium/Agrobacterium group</taxon>
        <taxon>Agrobacterium</taxon>
    </lineage>
</organism>
<dbReference type="EMBL" id="ALJF01000006">
    <property type="protein sequence ID" value="EKF60004.1"/>
    <property type="molecule type" value="Genomic_DNA"/>
</dbReference>
<gene>
    <name evidence="2" type="ORF">QWE_07916</name>
</gene>
<dbReference type="AlphaFoldDB" id="K2Q897"/>
<dbReference type="Proteomes" id="UP000007123">
    <property type="component" value="Unassembled WGS sequence"/>
</dbReference>
<reference evidence="2 3" key="1">
    <citation type="journal article" date="2012" name="J. Bacteriol.">
        <title>Draft Genome Sequence of Agrobacterium albertimagni Strain AOL15.</title>
        <authorList>
            <person name="Trimble W.L."/>
            <person name="Phung le T."/>
            <person name="Meyer F."/>
            <person name="Gilbert J.A."/>
            <person name="Silver S."/>
        </authorList>
    </citation>
    <scope>NUCLEOTIDE SEQUENCE [LARGE SCALE GENOMIC DNA]</scope>
    <source>
        <strain evidence="2 3">AOL15</strain>
    </source>
</reference>
<sequence length="136" mass="14642">MKVPVMDYELETCTPPSRRSRSLAWLAAASGLALALFMFGSPGAASPPSGDKLIVAPQTSNISADRLTTGSIVPASPVRLVDVPASAMKHLPIPQKERHVLIVLLFACFSVMAVGGFALWRRGWREIVQGENSDQR</sequence>
<keyword evidence="3" id="KW-1185">Reference proteome</keyword>
<keyword evidence="1" id="KW-0812">Transmembrane</keyword>
<feature type="transmembrane region" description="Helical" evidence="1">
    <location>
        <begin position="100"/>
        <end position="120"/>
    </location>
</feature>
<protein>
    <recommendedName>
        <fullName evidence="4">Transmembrane protein</fullName>
    </recommendedName>
</protein>